<dbReference type="InterPro" id="IPR012162">
    <property type="entry name" value="PNPase"/>
</dbReference>
<dbReference type="GO" id="GO:0005739">
    <property type="term" value="C:mitochondrion"/>
    <property type="evidence" value="ECO:0007669"/>
    <property type="project" value="TreeGrafter"/>
</dbReference>
<dbReference type="SMART" id="SM00397">
    <property type="entry name" value="t_SNARE"/>
    <property type="match status" value="1"/>
</dbReference>
<dbReference type="GO" id="GO:0016192">
    <property type="term" value="P:vesicle-mediated transport"/>
    <property type="evidence" value="ECO:0007669"/>
    <property type="project" value="InterPro"/>
</dbReference>
<dbReference type="SMART" id="SM00322">
    <property type="entry name" value="KH"/>
    <property type="match status" value="1"/>
</dbReference>
<dbReference type="CDD" id="cd11363">
    <property type="entry name" value="RNase_PH_PNPase_1"/>
    <property type="match status" value="1"/>
</dbReference>
<evidence type="ECO:0000313" key="13">
    <source>
        <dbReference type="Proteomes" id="UP000245119"/>
    </source>
</evidence>
<dbReference type="GO" id="GO:0004654">
    <property type="term" value="F:polyribonucleotide nucleotidyltransferase activity"/>
    <property type="evidence" value="ECO:0007669"/>
    <property type="project" value="UniProtKB-EC"/>
</dbReference>
<dbReference type="Gene3D" id="3.30.230.70">
    <property type="entry name" value="GHMP Kinase, N-terminal domain"/>
    <property type="match status" value="3"/>
</dbReference>
<feature type="domain" description="S1 motif" evidence="10">
    <location>
        <begin position="903"/>
        <end position="974"/>
    </location>
</feature>
<dbReference type="Gene3D" id="1.10.10.400">
    <property type="entry name" value="Polyribonucleotide nucleotidyltransferase, RNA-binding domain"/>
    <property type="match status" value="1"/>
</dbReference>
<comment type="similarity">
    <text evidence="1">Belongs to the polyribonucleotide nucleotidyltransferase family.</text>
</comment>
<evidence type="ECO:0000256" key="2">
    <source>
        <dbReference type="ARBA" id="ARBA00012416"/>
    </source>
</evidence>
<organism evidence="12 13">
    <name type="scientific">Pomacea canaliculata</name>
    <name type="common">Golden apple snail</name>
    <dbReference type="NCBI Taxonomy" id="400727"/>
    <lineage>
        <taxon>Eukaryota</taxon>
        <taxon>Metazoa</taxon>
        <taxon>Spiralia</taxon>
        <taxon>Lophotrochozoa</taxon>
        <taxon>Mollusca</taxon>
        <taxon>Gastropoda</taxon>
        <taxon>Caenogastropoda</taxon>
        <taxon>Architaenioglossa</taxon>
        <taxon>Ampullarioidea</taxon>
        <taxon>Ampullariidae</taxon>
        <taxon>Pomacea</taxon>
    </lineage>
</organism>
<dbReference type="InterPro" id="IPR003029">
    <property type="entry name" value="S1_domain"/>
</dbReference>
<dbReference type="SUPFAM" id="SSF47661">
    <property type="entry name" value="t-snare proteins"/>
    <property type="match status" value="1"/>
</dbReference>
<proteinExistence type="inferred from homology"/>
<dbReference type="GO" id="GO:0000965">
    <property type="term" value="P:mitochondrial RNA 3'-end processing"/>
    <property type="evidence" value="ECO:0007669"/>
    <property type="project" value="TreeGrafter"/>
</dbReference>
<evidence type="ECO:0000256" key="4">
    <source>
        <dbReference type="ARBA" id="ARBA00022679"/>
    </source>
</evidence>
<feature type="region of interest" description="Disordered" evidence="9">
    <location>
        <begin position="1"/>
        <end position="54"/>
    </location>
</feature>
<dbReference type="PROSITE" id="PS50084">
    <property type="entry name" value="KH_TYPE_1"/>
    <property type="match status" value="1"/>
</dbReference>
<name>A0A2T7NXX8_POMCA</name>
<evidence type="ECO:0000256" key="1">
    <source>
        <dbReference type="ARBA" id="ARBA00007404"/>
    </source>
</evidence>
<dbReference type="Gene3D" id="3.30.1370.10">
    <property type="entry name" value="K Homology domain, type 1"/>
    <property type="match status" value="1"/>
</dbReference>
<evidence type="ECO:0000313" key="12">
    <source>
        <dbReference type="EMBL" id="PVD25993.1"/>
    </source>
</evidence>
<reference evidence="12 13" key="1">
    <citation type="submission" date="2018-04" db="EMBL/GenBank/DDBJ databases">
        <title>The genome of golden apple snail Pomacea canaliculata provides insight into stress tolerance and invasive adaptation.</title>
        <authorList>
            <person name="Liu C."/>
            <person name="Liu B."/>
            <person name="Ren Y."/>
            <person name="Zhang Y."/>
            <person name="Wang H."/>
            <person name="Li S."/>
            <person name="Jiang F."/>
            <person name="Yin L."/>
            <person name="Zhang G."/>
            <person name="Qian W."/>
            <person name="Fan W."/>
        </authorList>
    </citation>
    <scope>NUCLEOTIDE SEQUENCE [LARGE SCALE GENOMIC DNA]</scope>
    <source>
        <strain evidence="12">SZHN2017</strain>
        <tissue evidence="12">Muscle</tissue>
    </source>
</reference>
<dbReference type="PANTHER" id="PTHR11252:SF0">
    <property type="entry name" value="POLYRIBONUCLEOTIDE NUCLEOTIDYLTRANSFERASE 1, MITOCHONDRIAL"/>
    <property type="match status" value="1"/>
</dbReference>
<keyword evidence="6 8" id="KW-0694">RNA-binding</keyword>
<dbReference type="SUPFAM" id="SSF55666">
    <property type="entry name" value="Ribonuclease PH domain 2-like"/>
    <property type="match status" value="2"/>
</dbReference>
<gene>
    <name evidence="12" type="ORF">C0Q70_13661</name>
</gene>
<dbReference type="FunFam" id="2.40.50.140:FF:000113">
    <property type="entry name" value="polyribonucleotide nucleotidyltransferase 1, mitochondrial"/>
    <property type="match status" value="1"/>
</dbReference>
<dbReference type="GO" id="GO:0005829">
    <property type="term" value="C:cytosol"/>
    <property type="evidence" value="ECO:0007669"/>
    <property type="project" value="TreeGrafter"/>
</dbReference>
<dbReference type="Pfam" id="PF01138">
    <property type="entry name" value="RNase_PH"/>
    <property type="match status" value="2"/>
</dbReference>
<dbReference type="InterPro" id="IPR036612">
    <property type="entry name" value="KH_dom_type_1_sf"/>
</dbReference>
<comment type="caution">
    <text evidence="12">The sequence shown here is derived from an EMBL/GenBank/DDBJ whole genome shotgun (WGS) entry which is preliminary data.</text>
</comment>
<evidence type="ECO:0000259" key="11">
    <source>
        <dbReference type="PROSITE" id="PS50192"/>
    </source>
</evidence>
<evidence type="ECO:0000256" key="8">
    <source>
        <dbReference type="PROSITE-ProRule" id="PRU00117"/>
    </source>
</evidence>
<evidence type="ECO:0000256" key="7">
    <source>
        <dbReference type="ARBA" id="ARBA00031451"/>
    </source>
</evidence>
<feature type="compositionally biased region" description="Polar residues" evidence="9">
    <location>
        <begin position="9"/>
        <end position="39"/>
    </location>
</feature>
<dbReference type="SUPFAM" id="SSF54211">
    <property type="entry name" value="Ribosomal protein S5 domain 2-like"/>
    <property type="match status" value="2"/>
</dbReference>
<dbReference type="InterPro" id="IPR036345">
    <property type="entry name" value="ExoRNase_PH_dom2_sf"/>
</dbReference>
<dbReference type="InterPro" id="IPR012340">
    <property type="entry name" value="NA-bd_OB-fold"/>
</dbReference>
<keyword evidence="3" id="KW-0963">Cytoplasm</keyword>
<dbReference type="AlphaFoldDB" id="A0A2T7NXX8"/>
<dbReference type="PROSITE" id="PS50126">
    <property type="entry name" value="S1"/>
    <property type="match status" value="1"/>
</dbReference>
<dbReference type="GO" id="GO:0000175">
    <property type="term" value="F:3'-5'-RNA exonuclease activity"/>
    <property type="evidence" value="ECO:0007669"/>
    <property type="project" value="TreeGrafter"/>
</dbReference>
<dbReference type="Pfam" id="PF03726">
    <property type="entry name" value="PNPase"/>
    <property type="match status" value="1"/>
</dbReference>
<evidence type="ECO:0000259" key="10">
    <source>
        <dbReference type="PROSITE" id="PS50126"/>
    </source>
</evidence>
<dbReference type="PANTHER" id="PTHR11252">
    <property type="entry name" value="POLYRIBONUCLEOTIDE NUCLEOTIDYLTRANSFERASE"/>
    <property type="match status" value="1"/>
</dbReference>
<keyword evidence="13" id="KW-1185">Reference proteome</keyword>
<dbReference type="InterPro" id="IPR020568">
    <property type="entry name" value="Ribosomal_Su5_D2-typ_SF"/>
</dbReference>
<dbReference type="EMBL" id="PZQS01000008">
    <property type="protein sequence ID" value="PVD25993.1"/>
    <property type="molecule type" value="Genomic_DNA"/>
</dbReference>
<dbReference type="PROSITE" id="PS50192">
    <property type="entry name" value="T_SNARE"/>
    <property type="match status" value="1"/>
</dbReference>
<dbReference type="GO" id="GO:0003723">
    <property type="term" value="F:RNA binding"/>
    <property type="evidence" value="ECO:0007669"/>
    <property type="project" value="UniProtKB-UniRule"/>
</dbReference>
<dbReference type="STRING" id="400727.A0A2T7NXX8"/>
<dbReference type="Gene3D" id="1.20.58.70">
    <property type="match status" value="1"/>
</dbReference>
<dbReference type="Proteomes" id="UP000245119">
    <property type="component" value="Linkage Group LG8"/>
</dbReference>
<dbReference type="GO" id="GO:0000958">
    <property type="term" value="P:mitochondrial mRNA catabolic process"/>
    <property type="evidence" value="ECO:0007669"/>
    <property type="project" value="TreeGrafter"/>
</dbReference>
<keyword evidence="5" id="KW-0548">Nucleotidyltransferase</keyword>
<dbReference type="Pfam" id="PF03725">
    <property type="entry name" value="RNase_PH_C"/>
    <property type="match status" value="1"/>
</dbReference>
<dbReference type="InterPro" id="IPR015848">
    <property type="entry name" value="PNPase_PH_RNA-bd_bac/org-type"/>
</dbReference>
<dbReference type="InterPro" id="IPR000727">
    <property type="entry name" value="T_SNARE_dom"/>
</dbReference>
<accession>A0A2T7NXX8</accession>
<sequence>MIARRRRTNSGSDNKQPNLSFQGPSSGIYQAGNQEKNYTSPPPPVAVSQSDPDMTCRDRSNEFMSAVKLLQSRQQGNGVAHRQNRALQQRSEFTQIARHIGRDLANTYTKLEKLTILAKRKSLFDDKPIEIQELTYIIKQDIKSLNDKIAQLQTLAKSQKTHNGHHQHLQTHSNSVVVALQSKLASMSNDFKQVLEVRTENLKHQKNRRDHFSQSVASTPTLPPSALQGHTGSVLLQDEANHTGDFSIDMDALSRGRTQQQLELVDEQDAYIQGRAETMQSIETTIVELGSIFQQLAHMVKEQEEMVQRQLQLSSGKLARFADGAAVAKLDDTSVLVTAVSKTRSSQFSFFPLTVDFRQKAAAAGRIPMNFFRRELGPTETEILTSRMIDRSLRPMFPEGYLNETQLVCNVLAMDGLNDPDIVSINAASAALSVSDIPWDGPVGAVRVGLVDREVIVNPTRKQLQHSTLDLVITAAANRKVVMLEGVGDAVFLHDLAKAISKGVSEAQAIVQGILQLQKQIGRPKRSYDSPAVVNPEVAEAVKSLCTSRIREVFYDDRHDKISRDVAIQDIKASAIEELKGSFPDCKEDLIGEAIHRHVKEIFRSLILDEERRCDGRTLQQLRDISCQVDLFQPLHGSALFQRGQTQVMCTVTYDSPEAAMRLDPISVLTGNIKEKNFMLHYEFPPYATNETGRPGAVGRREFGHGSSSMASVCGGSLALMDAGVRISEAAAGVAVGLVTRTDPGTRNITKYKLLTDLLGIEDYMGDMDFKMAGTRSGITALQVDFKLPGVPLEIVSKALEQGFVGINHILDIMDKTISKPREEIKHCGPVIEKLSIEAQDRSKFFGVGGHNLRKLRSETGVTVTPVDDVSFQLFAPNSEAMDEAREMIDEFLADEVPELEFGAIYKGKIVEIRDIGVMVELHPKLAPVLLHNSQVDQRKVHHASALGLEVGQEITVKYFGRDPVSGRMRISRKALLAPATTIIRNLGSPS</sequence>
<dbReference type="InterPro" id="IPR001247">
    <property type="entry name" value="ExoRNase_PH_dom1"/>
</dbReference>
<keyword evidence="4" id="KW-0808">Transferase</keyword>
<evidence type="ECO:0000256" key="5">
    <source>
        <dbReference type="ARBA" id="ARBA00022695"/>
    </source>
</evidence>
<evidence type="ECO:0000256" key="6">
    <source>
        <dbReference type="ARBA" id="ARBA00022884"/>
    </source>
</evidence>
<evidence type="ECO:0000256" key="9">
    <source>
        <dbReference type="SAM" id="MobiDB-lite"/>
    </source>
</evidence>
<protein>
    <recommendedName>
        <fullName evidence="2">polyribonucleotide nucleotidyltransferase</fullName>
        <ecNumber evidence="2">2.7.7.8</ecNumber>
    </recommendedName>
    <alternativeName>
        <fullName evidence="7">Polynucleotide phosphorylase 1</fullName>
    </alternativeName>
</protein>
<dbReference type="SUPFAM" id="SSF46915">
    <property type="entry name" value="Polynucleotide phosphorylase/guanosine pentaphosphate synthase (PNPase/GPSI), domain 3"/>
    <property type="match status" value="1"/>
</dbReference>
<dbReference type="InterPro" id="IPR015847">
    <property type="entry name" value="ExoRNase_PH_dom2"/>
</dbReference>
<dbReference type="Gene3D" id="2.40.50.140">
    <property type="entry name" value="Nucleic acid-binding proteins"/>
    <property type="match status" value="1"/>
</dbReference>
<dbReference type="SUPFAM" id="SSF54791">
    <property type="entry name" value="Eukaryotic type KH-domain (KH-domain type I)"/>
    <property type="match status" value="1"/>
</dbReference>
<dbReference type="SUPFAM" id="SSF50249">
    <property type="entry name" value="Nucleic acid-binding proteins"/>
    <property type="match status" value="1"/>
</dbReference>
<dbReference type="FunFam" id="3.30.230.70:FF:000001">
    <property type="entry name" value="Polyribonucleotide nucleotidyltransferase"/>
    <property type="match status" value="1"/>
</dbReference>
<evidence type="ECO:0000256" key="3">
    <source>
        <dbReference type="ARBA" id="ARBA00022490"/>
    </source>
</evidence>
<dbReference type="GO" id="GO:0016020">
    <property type="term" value="C:membrane"/>
    <property type="evidence" value="ECO:0007669"/>
    <property type="project" value="InterPro"/>
</dbReference>
<feature type="domain" description="T-SNARE coiled-coil homology" evidence="11">
    <location>
        <begin position="269"/>
        <end position="309"/>
    </location>
</feature>
<dbReference type="InterPro" id="IPR036456">
    <property type="entry name" value="PNPase_PH_RNA-bd_sf"/>
</dbReference>
<dbReference type="InterPro" id="IPR027408">
    <property type="entry name" value="PNPase/RNase_PH_dom_sf"/>
</dbReference>
<dbReference type="OrthoDB" id="437922at2759"/>
<dbReference type="EC" id="2.7.7.8" evidence="2"/>
<feature type="region of interest" description="Disordered" evidence="9">
    <location>
        <begin position="202"/>
        <end position="229"/>
    </location>
</feature>
<dbReference type="CDD" id="cd09033">
    <property type="entry name" value="KH-I_PNPT1"/>
    <property type="match status" value="1"/>
</dbReference>
<dbReference type="InterPro" id="IPR010989">
    <property type="entry name" value="SNARE"/>
</dbReference>
<dbReference type="InterPro" id="IPR004087">
    <property type="entry name" value="KH_dom"/>
</dbReference>